<evidence type="ECO:0000313" key="2">
    <source>
        <dbReference type="Proteomes" id="UP000315399"/>
    </source>
</evidence>
<evidence type="ECO:0000313" key="1">
    <source>
        <dbReference type="EMBL" id="TDA40157.1"/>
    </source>
</evidence>
<sequence>MKLKCPECDGDIEVKEVIEGEIISCNDCGAELEVSKKKDGSIELKVAETEGEDWGE</sequence>
<dbReference type="PANTHER" id="PTHR40393:SF2">
    <property type="entry name" value="ALPHA-AMINOADIPATE_GLUTAMATE CARRIER PROTEIN LYSW"/>
    <property type="match status" value="1"/>
</dbReference>
<dbReference type="PANTHER" id="PTHR40393">
    <property type="entry name" value="LYSINE BIOSYNTHESIS PROTEIN-RELATED-RELATED"/>
    <property type="match status" value="1"/>
</dbReference>
<protein>
    <submittedName>
        <fullName evidence="1">Lysine biosynthesis protein LysW</fullName>
    </submittedName>
</protein>
<dbReference type="Pfam" id="PF21344">
    <property type="entry name" value="Zn_ribbon_LysW"/>
    <property type="match status" value="1"/>
</dbReference>
<reference evidence="1 2" key="1">
    <citation type="journal article" date="2019" name="Nat. Microbiol.">
        <title>Expanding anaerobic alkane metabolism in the domain of Archaea.</title>
        <authorList>
            <person name="Wang Y."/>
            <person name="Wegener G."/>
            <person name="Hou J."/>
            <person name="Wang F."/>
            <person name="Xiao X."/>
        </authorList>
    </citation>
    <scope>NUCLEOTIDE SEQUENCE [LARGE SCALE GENOMIC DNA]</scope>
    <source>
        <strain evidence="1">WYZ-LMO10</strain>
    </source>
</reference>
<proteinExistence type="predicted"/>
<name>A0A523BGV4_9CREN</name>
<dbReference type="CDD" id="cd13946">
    <property type="entry name" value="LysW"/>
    <property type="match status" value="1"/>
</dbReference>
<accession>A0A523BGV4</accession>
<dbReference type="NCBIfam" id="NF041070">
    <property type="entry name" value="carrier_LysW_Arch"/>
    <property type="match status" value="1"/>
</dbReference>
<dbReference type="AlphaFoldDB" id="A0A523BGV4"/>
<comment type="caution">
    <text evidence="1">The sequence shown here is derived from an EMBL/GenBank/DDBJ whole genome shotgun (WGS) entry which is preliminary data.</text>
</comment>
<dbReference type="Proteomes" id="UP000315399">
    <property type="component" value="Unassembled WGS sequence"/>
</dbReference>
<dbReference type="InterPro" id="IPR005906">
    <property type="entry name" value="LysW"/>
</dbReference>
<dbReference type="Gene3D" id="2.20.28.160">
    <property type="match status" value="1"/>
</dbReference>
<dbReference type="EMBL" id="QNVH01000002">
    <property type="protein sequence ID" value="TDA40157.1"/>
    <property type="molecule type" value="Genomic_DNA"/>
</dbReference>
<gene>
    <name evidence="1" type="ORF">DSO08_00520</name>
</gene>
<organism evidence="1 2">
    <name type="scientific">Thermoproteota archaeon</name>
    <dbReference type="NCBI Taxonomy" id="2056631"/>
    <lineage>
        <taxon>Archaea</taxon>
        <taxon>Thermoproteota</taxon>
    </lineage>
</organism>